<comment type="caution">
    <text evidence="9">The sequence shown here is derived from an EMBL/GenBank/DDBJ whole genome shotgun (WGS) entry which is preliminary data.</text>
</comment>
<evidence type="ECO:0000313" key="10">
    <source>
        <dbReference type="Proteomes" id="UP001596018"/>
    </source>
</evidence>
<keyword evidence="3 6" id="KW-0812">Transmembrane</keyword>
<reference evidence="10" key="1">
    <citation type="journal article" date="2019" name="Int. J. Syst. Evol. Microbiol.">
        <title>The Global Catalogue of Microorganisms (GCM) 10K type strain sequencing project: providing services to taxonomists for standard genome sequencing and annotation.</title>
        <authorList>
            <consortium name="The Broad Institute Genomics Platform"/>
            <consortium name="The Broad Institute Genome Sequencing Center for Infectious Disease"/>
            <person name="Wu L."/>
            <person name="Ma J."/>
        </authorList>
    </citation>
    <scope>NUCLEOTIDE SEQUENCE [LARGE SCALE GENOMIC DNA]</scope>
    <source>
        <strain evidence="10">KACC 12822</strain>
    </source>
</reference>
<dbReference type="EMBL" id="JBHSMM010000004">
    <property type="protein sequence ID" value="MFC5441213.1"/>
    <property type="molecule type" value="Genomic_DNA"/>
</dbReference>
<feature type="transmembrane region" description="Helical" evidence="6">
    <location>
        <begin position="91"/>
        <end position="111"/>
    </location>
</feature>
<evidence type="ECO:0000313" key="9">
    <source>
        <dbReference type="EMBL" id="MFC5441213.1"/>
    </source>
</evidence>
<feature type="transmembrane region" description="Helical" evidence="6">
    <location>
        <begin position="192"/>
        <end position="211"/>
    </location>
</feature>
<dbReference type="RefSeq" id="WP_056608038.1">
    <property type="nucleotide sequence ID" value="NZ_JALBWS010000010.1"/>
</dbReference>
<organism evidence="9 10">
    <name type="scientific">Rhodanobacter ginsenosidimutans</name>
    <dbReference type="NCBI Taxonomy" id="490571"/>
    <lineage>
        <taxon>Bacteria</taxon>
        <taxon>Pseudomonadati</taxon>
        <taxon>Pseudomonadota</taxon>
        <taxon>Gammaproteobacteria</taxon>
        <taxon>Lysobacterales</taxon>
        <taxon>Rhodanobacteraceae</taxon>
        <taxon>Rhodanobacter</taxon>
    </lineage>
</organism>
<dbReference type="Pfam" id="PF06271">
    <property type="entry name" value="RDD"/>
    <property type="match status" value="1"/>
</dbReference>
<gene>
    <name evidence="9" type="ORF">ACFPK0_14390</name>
</gene>
<keyword evidence="2" id="KW-1003">Cell membrane</keyword>
<evidence type="ECO:0000256" key="4">
    <source>
        <dbReference type="ARBA" id="ARBA00022989"/>
    </source>
</evidence>
<evidence type="ECO:0000259" key="8">
    <source>
        <dbReference type="Pfam" id="PF14237"/>
    </source>
</evidence>
<sequence>MEVWIGRDGERHGPYTEADIRQWLASGEVSPADLGWYEGLADWQPLSVLFPQAQPETSDAPRVPPLPTINDSALEDVASFWKRLGAWIIDYLILLLPTALIALSMGAPAAFEHFMSQVESGIAPMVAMADYSRTVRPAAMWSLLVGFLYYAFFECSRWQATPGKLALGLRVTDMDGQRLGFARSALRNAVRLANAITALIPLISYLTVAWTSRHQGLHDMLAKTLVLNGRASDAGNPSSPPGNSNTFSA</sequence>
<protein>
    <submittedName>
        <fullName evidence="9">RDD family protein</fullName>
    </submittedName>
</protein>
<dbReference type="Proteomes" id="UP001596018">
    <property type="component" value="Unassembled WGS sequence"/>
</dbReference>
<evidence type="ECO:0000256" key="1">
    <source>
        <dbReference type="ARBA" id="ARBA00004651"/>
    </source>
</evidence>
<keyword evidence="4 6" id="KW-1133">Transmembrane helix</keyword>
<comment type="subcellular location">
    <subcellularLocation>
        <location evidence="1">Cell membrane</location>
        <topology evidence="1">Multi-pass membrane protein</topology>
    </subcellularLocation>
</comment>
<dbReference type="Pfam" id="PF14237">
    <property type="entry name" value="GYF_2"/>
    <property type="match status" value="1"/>
</dbReference>
<feature type="domain" description="GYF" evidence="8">
    <location>
        <begin position="5"/>
        <end position="47"/>
    </location>
</feature>
<feature type="transmembrane region" description="Helical" evidence="6">
    <location>
        <begin position="138"/>
        <end position="155"/>
    </location>
</feature>
<evidence type="ECO:0000256" key="5">
    <source>
        <dbReference type="ARBA" id="ARBA00023136"/>
    </source>
</evidence>
<feature type="domain" description="RDD" evidence="7">
    <location>
        <begin position="77"/>
        <end position="223"/>
    </location>
</feature>
<dbReference type="InterPro" id="IPR051791">
    <property type="entry name" value="Pra-immunoreactive"/>
</dbReference>
<dbReference type="InterPro" id="IPR025640">
    <property type="entry name" value="GYF_2"/>
</dbReference>
<keyword evidence="5 6" id="KW-0472">Membrane</keyword>
<evidence type="ECO:0000256" key="3">
    <source>
        <dbReference type="ARBA" id="ARBA00022692"/>
    </source>
</evidence>
<accession>A0ABW0JYM0</accession>
<evidence type="ECO:0000256" key="2">
    <source>
        <dbReference type="ARBA" id="ARBA00022475"/>
    </source>
</evidence>
<evidence type="ECO:0000259" key="7">
    <source>
        <dbReference type="Pfam" id="PF06271"/>
    </source>
</evidence>
<proteinExistence type="predicted"/>
<name>A0ABW0JYM0_9GAMM</name>
<dbReference type="PANTHER" id="PTHR36115">
    <property type="entry name" value="PROLINE-RICH ANTIGEN HOMOLOG-RELATED"/>
    <property type="match status" value="1"/>
</dbReference>
<dbReference type="InterPro" id="IPR010432">
    <property type="entry name" value="RDD"/>
</dbReference>
<dbReference type="PANTHER" id="PTHR36115:SF4">
    <property type="entry name" value="MEMBRANE PROTEIN"/>
    <property type="match status" value="1"/>
</dbReference>
<keyword evidence="10" id="KW-1185">Reference proteome</keyword>
<evidence type="ECO:0000256" key="6">
    <source>
        <dbReference type="SAM" id="Phobius"/>
    </source>
</evidence>